<dbReference type="InterPro" id="IPR011611">
    <property type="entry name" value="PfkB_dom"/>
</dbReference>
<dbReference type="RefSeq" id="WP_002400076.1">
    <property type="nucleotide sequence ID" value="NZ_BLAC01000002.1"/>
</dbReference>
<protein>
    <submittedName>
        <fullName evidence="5">Fructoselysine 6-kinase</fullName>
    </submittedName>
</protein>
<keyword evidence="3" id="KW-0418">Kinase</keyword>
<evidence type="ECO:0000256" key="2">
    <source>
        <dbReference type="ARBA" id="ARBA00022679"/>
    </source>
</evidence>
<feature type="domain" description="Carbohydrate kinase PfkB" evidence="4">
    <location>
        <begin position="35"/>
        <end position="275"/>
    </location>
</feature>
<evidence type="ECO:0000256" key="3">
    <source>
        <dbReference type="ARBA" id="ARBA00022777"/>
    </source>
</evidence>
<organism evidence="5 6">
    <name type="scientific">Enterococcus faecium</name>
    <name type="common">Streptococcus faecium</name>
    <dbReference type="NCBI Taxonomy" id="1352"/>
    <lineage>
        <taxon>Bacteria</taxon>
        <taxon>Bacillati</taxon>
        <taxon>Bacillota</taxon>
        <taxon>Bacilli</taxon>
        <taxon>Lactobacillales</taxon>
        <taxon>Enterococcaceae</taxon>
        <taxon>Enterococcus</taxon>
    </lineage>
</organism>
<dbReference type="SUPFAM" id="SSF53613">
    <property type="entry name" value="Ribokinase-like"/>
    <property type="match status" value="1"/>
</dbReference>
<evidence type="ECO:0000313" key="5">
    <source>
        <dbReference type="EMBL" id="MDT2371224.1"/>
    </source>
</evidence>
<dbReference type="InterPro" id="IPR029056">
    <property type="entry name" value="Ribokinase-like"/>
</dbReference>
<dbReference type="CDD" id="cd01940">
    <property type="entry name" value="Fructoselysine_kinase_like"/>
    <property type="match status" value="1"/>
</dbReference>
<dbReference type="InterPro" id="IPR050306">
    <property type="entry name" value="PfkB_Carbo_kinase"/>
</dbReference>
<dbReference type="AlphaFoldDB" id="A0AAW8RK84"/>
<name>A0AAW8RK84_ENTFC</name>
<dbReference type="Proteomes" id="UP001260956">
    <property type="component" value="Unassembled WGS sequence"/>
</dbReference>
<dbReference type="PANTHER" id="PTHR43085">
    <property type="entry name" value="HEXOKINASE FAMILY MEMBER"/>
    <property type="match status" value="1"/>
</dbReference>
<gene>
    <name evidence="5" type="ORF">P6Z85_13985</name>
</gene>
<comment type="similarity">
    <text evidence="1">Belongs to the carbohydrate kinase PfkB family.</text>
</comment>
<dbReference type="PANTHER" id="PTHR43085:SF41">
    <property type="entry name" value="FRUCTOSELYSINE 6-KINASE"/>
    <property type="match status" value="1"/>
</dbReference>
<evidence type="ECO:0000313" key="6">
    <source>
        <dbReference type="Proteomes" id="UP001260956"/>
    </source>
</evidence>
<dbReference type="EMBL" id="JARPTX010000094">
    <property type="protein sequence ID" value="MDT2371224.1"/>
    <property type="molecule type" value="Genomic_DNA"/>
</dbReference>
<evidence type="ECO:0000256" key="1">
    <source>
        <dbReference type="ARBA" id="ARBA00010688"/>
    </source>
</evidence>
<dbReference type="GO" id="GO:0016301">
    <property type="term" value="F:kinase activity"/>
    <property type="evidence" value="ECO:0007669"/>
    <property type="project" value="UniProtKB-KW"/>
</dbReference>
<dbReference type="Pfam" id="PF00294">
    <property type="entry name" value="PfkB"/>
    <property type="match status" value="1"/>
</dbReference>
<proteinExistence type="inferred from homology"/>
<reference evidence="5" key="1">
    <citation type="submission" date="2023-03" db="EMBL/GenBank/DDBJ databases">
        <authorList>
            <person name="Shen W."/>
            <person name="Cai J."/>
        </authorList>
    </citation>
    <scope>NUCLEOTIDE SEQUENCE</scope>
    <source>
        <strain evidence="5">B1010-2</strain>
    </source>
</reference>
<comment type="caution">
    <text evidence="5">The sequence shown here is derived from an EMBL/GenBank/DDBJ whole genome shotgun (WGS) entry which is preliminary data.</text>
</comment>
<accession>A0AAW8RK84</accession>
<sequence>MFVAIWGKWSTRRIKMKVLGLGDNVVDKYENLGIMYPGGNSLNFAVFAKKLGHESSFMGVFGSDEEAAHVLSAIKEIGLDNSHSRFEKGENGCARVKIDEGDRIFLGSNSGGVTREYPIQLTEEDREYLNQFELIHMGLYSHVNHLLEELQNVSGKISYDFSDDFTEEEVQRAIDKVDFGFFSIEDFSDEEVKQFLMKHFCERNDVLIATRGEKTAIGYDGAKFYEVNPVLEEPVDTMAAGDSFLTAFLLYFLEGDDIVTAMKKGNEFAGKSCLVDGSFGFGIHYD</sequence>
<evidence type="ECO:0000259" key="4">
    <source>
        <dbReference type="Pfam" id="PF00294"/>
    </source>
</evidence>
<dbReference type="Gene3D" id="3.40.1190.20">
    <property type="match status" value="1"/>
</dbReference>
<keyword evidence="2" id="KW-0808">Transferase</keyword>